<dbReference type="AlphaFoldDB" id="A0A6G0S9G1"/>
<evidence type="ECO:0000259" key="3">
    <source>
        <dbReference type="PROSITE" id="PS50102"/>
    </source>
</evidence>
<dbReference type="Proteomes" id="UP000486351">
    <property type="component" value="Unassembled WGS sequence"/>
</dbReference>
<evidence type="ECO:0000256" key="1">
    <source>
        <dbReference type="PROSITE-ProRule" id="PRU00176"/>
    </source>
</evidence>
<sequence length="220" mass="24816">MFISDSDDDGNILVEEVEDIRFDLDSVPVNEALMMRQVYVTGVNPTVCAEQIEEDFAGFGVAVDRDTGFPAIAVFPSQRTHLGRGDACVTFETEEGAQEAVEELNSKNVKNSMIGVRRMDAHTQRILTVQFETCDKCGRKRVFGPSNIKIGAESWLCSICFTANDSFATRHAQLHTLRAPLPKRPRYEASKSTFVGERGRRQGSERWRRYPNGSYHEQFQ</sequence>
<dbReference type="Gene3D" id="3.30.70.330">
    <property type="match status" value="1"/>
</dbReference>
<dbReference type="InterPro" id="IPR035979">
    <property type="entry name" value="RBD_domain_sf"/>
</dbReference>
<dbReference type="SUPFAM" id="SSF54928">
    <property type="entry name" value="RNA-binding domain, RBD"/>
    <property type="match status" value="1"/>
</dbReference>
<feature type="region of interest" description="Disordered" evidence="2">
    <location>
        <begin position="188"/>
        <end position="220"/>
    </location>
</feature>
<keyword evidence="1" id="KW-0694">RNA-binding</keyword>
<evidence type="ECO:0000313" key="4">
    <source>
        <dbReference type="EMBL" id="KAE9352534.1"/>
    </source>
</evidence>
<evidence type="ECO:0000313" key="5">
    <source>
        <dbReference type="Proteomes" id="UP000486351"/>
    </source>
</evidence>
<proteinExistence type="predicted"/>
<name>A0A6G0S9G1_9STRA</name>
<organism evidence="4 5">
    <name type="scientific">Phytophthora fragariae</name>
    <dbReference type="NCBI Taxonomy" id="53985"/>
    <lineage>
        <taxon>Eukaryota</taxon>
        <taxon>Sar</taxon>
        <taxon>Stramenopiles</taxon>
        <taxon>Oomycota</taxon>
        <taxon>Peronosporomycetes</taxon>
        <taxon>Peronosporales</taxon>
        <taxon>Peronosporaceae</taxon>
        <taxon>Phytophthora</taxon>
    </lineage>
</organism>
<feature type="compositionally biased region" description="Basic and acidic residues" evidence="2">
    <location>
        <begin position="197"/>
        <end position="208"/>
    </location>
</feature>
<dbReference type="GO" id="GO:0003723">
    <property type="term" value="F:RNA binding"/>
    <property type="evidence" value="ECO:0007669"/>
    <property type="project" value="UniProtKB-UniRule"/>
</dbReference>
<gene>
    <name evidence="4" type="ORF">PF008_g5418</name>
</gene>
<dbReference type="InterPro" id="IPR012677">
    <property type="entry name" value="Nucleotide-bd_a/b_plait_sf"/>
</dbReference>
<dbReference type="Pfam" id="PF00076">
    <property type="entry name" value="RRM_1"/>
    <property type="match status" value="1"/>
</dbReference>
<feature type="domain" description="RRM" evidence="3">
    <location>
        <begin position="36"/>
        <end position="121"/>
    </location>
</feature>
<dbReference type="EMBL" id="QXFY01000200">
    <property type="protein sequence ID" value="KAE9352534.1"/>
    <property type="molecule type" value="Genomic_DNA"/>
</dbReference>
<dbReference type="InterPro" id="IPR000504">
    <property type="entry name" value="RRM_dom"/>
</dbReference>
<comment type="caution">
    <text evidence="4">The sequence shown here is derived from an EMBL/GenBank/DDBJ whole genome shotgun (WGS) entry which is preliminary data.</text>
</comment>
<accession>A0A6G0S9G1</accession>
<dbReference type="SMART" id="SM00360">
    <property type="entry name" value="RRM"/>
    <property type="match status" value="1"/>
</dbReference>
<evidence type="ECO:0000256" key="2">
    <source>
        <dbReference type="SAM" id="MobiDB-lite"/>
    </source>
</evidence>
<reference evidence="4 5" key="1">
    <citation type="submission" date="2018-09" db="EMBL/GenBank/DDBJ databases">
        <title>Genomic investigation of the strawberry pathogen Phytophthora fragariae indicates pathogenicity is determined by transcriptional variation in three key races.</title>
        <authorList>
            <person name="Adams T.M."/>
            <person name="Armitage A.D."/>
            <person name="Sobczyk M.K."/>
            <person name="Bates H.J."/>
            <person name="Dunwell J.M."/>
            <person name="Nellist C.F."/>
            <person name="Harrison R.J."/>
        </authorList>
    </citation>
    <scope>NUCLEOTIDE SEQUENCE [LARGE SCALE GENOMIC DNA]</scope>
    <source>
        <strain evidence="4 5">NOV-77</strain>
    </source>
</reference>
<dbReference type="PROSITE" id="PS50102">
    <property type="entry name" value="RRM"/>
    <property type="match status" value="1"/>
</dbReference>
<protein>
    <recommendedName>
        <fullName evidence="3">RRM domain-containing protein</fullName>
    </recommendedName>
</protein>